<accession>S8CZW0</accession>
<dbReference type="InterPro" id="IPR004827">
    <property type="entry name" value="bZIP"/>
</dbReference>
<evidence type="ECO:0000256" key="2">
    <source>
        <dbReference type="ARBA" id="ARBA00007163"/>
    </source>
</evidence>
<dbReference type="OrthoDB" id="664875at2759"/>
<feature type="region of interest" description="Disordered" evidence="8">
    <location>
        <begin position="1"/>
        <end position="56"/>
    </location>
</feature>
<dbReference type="FunFam" id="1.20.5.170:FF:000020">
    <property type="entry name" value="BZIP transcription factor"/>
    <property type="match status" value="1"/>
</dbReference>
<feature type="region of interest" description="Disordered" evidence="8">
    <location>
        <begin position="69"/>
        <end position="104"/>
    </location>
</feature>
<feature type="compositionally biased region" description="Low complexity" evidence="8">
    <location>
        <begin position="332"/>
        <end position="347"/>
    </location>
</feature>
<evidence type="ECO:0000313" key="11">
    <source>
        <dbReference type="Proteomes" id="UP000015453"/>
    </source>
</evidence>
<keyword evidence="5" id="KW-0804">Transcription</keyword>
<dbReference type="GO" id="GO:0005634">
    <property type="term" value="C:nucleus"/>
    <property type="evidence" value="ECO:0007669"/>
    <property type="project" value="UniProtKB-SubCell"/>
</dbReference>
<evidence type="ECO:0000256" key="1">
    <source>
        <dbReference type="ARBA" id="ARBA00004123"/>
    </source>
</evidence>
<dbReference type="SUPFAM" id="SSF57959">
    <property type="entry name" value="Leucine zipper domain"/>
    <property type="match status" value="1"/>
</dbReference>
<feature type="coiled-coil region" evidence="7">
    <location>
        <begin position="239"/>
        <end position="308"/>
    </location>
</feature>
<sequence>MDRAFSVDEMSDQYWSSHAPPPPSEISLREEAELDQQSESVAASPPPRSKTLRMSRSSSEWLFQRYLQEAASPSDRDSEALRTEEAVETKEDFGVRNDRLPTDIPADSEQYQAFLKSRLDLACAAVALNWGANGKAQDSAPAASEVGSQASNSSQIKANGWDSLKSQDKDHVAAPAGASAVAAMSRKSGAQVRSTTSGSSGEQSDDDDAEGETETTQNMDPADAKRMRRYRNISMLSNRESARRSRRRKQAHLSDLETQVSQLRFENSSLLKRLTDISQKYNEAAVDNRVLKADVETLRAKVRMAEETVKRVTGLNPLFQAMSEITTTMGLPSSFSGSPSDASADASVPLQDNPKQHRSSHYDSSSTATARLQTTVLPETCAPQKSAAALVNGSGRSVSIQRVASLEHLQKRIRDGTTGGGSGDQ</sequence>
<evidence type="ECO:0000256" key="7">
    <source>
        <dbReference type="SAM" id="Coils"/>
    </source>
</evidence>
<feature type="compositionally biased region" description="Polar residues" evidence="8">
    <location>
        <begin position="146"/>
        <end position="157"/>
    </location>
</feature>
<evidence type="ECO:0000256" key="6">
    <source>
        <dbReference type="ARBA" id="ARBA00023242"/>
    </source>
</evidence>
<keyword evidence="4" id="KW-0238">DNA-binding</keyword>
<feature type="compositionally biased region" description="Low complexity" evidence="8">
    <location>
        <begin position="173"/>
        <end position="183"/>
    </location>
</feature>
<protein>
    <recommendedName>
        <fullName evidence="9">BZIP domain-containing protein</fullName>
    </recommendedName>
</protein>
<dbReference type="GO" id="GO:0003677">
    <property type="term" value="F:DNA binding"/>
    <property type="evidence" value="ECO:0007669"/>
    <property type="project" value="UniProtKB-KW"/>
</dbReference>
<comment type="similarity">
    <text evidence="2">Belongs to the bZIP family.</text>
</comment>
<feature type="domain" description="BZIP" evidence="9">
    <location>
        <begin position="238"/>
        <end position="283"/>
    </location>
</feature>
<dbReference type="Proteomes" id="UP000015453">
    <property type="component" value="Unassembled WGS sequence"/>
</dbReference>
<evidence type="ECO:0000313" key="10">
    <source>
        <dbReference type="EMBL" id="EPS70646.1"/>
    </source>
</evidence>
<gene>
    <name evidence="10" type="ORF">M569_04111</name>
</gene>
<dbReference type="InterPro" id="IPR020983">
    <property type="entry name" value="Basic_leucine-zipper_C"/>
</dbReference>
<dbReference type="PROSITE" id="PS50217">
    <property type="entry name" value="BZIP"/>
    <property type="match status" value="1"/>
</dbReference>
<reference evidence="10 11" key="1">
    <citation type="journal article" date="2013" name="BMC Genomics">
        <title>The miniature genome of a carnivorous plant Genlisea aurea contains a low number of genes and short non-coding sequences.</title>
        <authorList>
            <person name="Leushkin E.V."/>
            <person name="Sutormin R.A."/>
            <person name="Nabieva E.R."/>
            <person name="Penin A.A."/>
            <person name="Kondrashov A.S."/>
            <person name="Logacheva M.D."/>
        </authorList>
    </citation>
    <scope>NUCLEOTIDE SEQUENCE [LARGE SCALE GENOMIC DNA]</scope>
</reference>
<comment type="subcellular location">
    <subcellularLocation>
        <location evidence="1">Nucleus</location>
    </subcellularLocation>
</comment>
<feature type="region of interest" description="Disordered" evidence="8">
    <location>
        <begin position="135"/>
        <end position="229"/>
    </location>
</feature>
<proteinExistence type="inferred from homology"/>
<keyword evidence="7" id="KW-0175">Coiled coil</keyword>
<feature type="region of interest" description="Disordered" evidence="8">
    <location>
        <begin position="330"/>
        <end position="369"/>
    </location>
</feature>
<dbReference type="AlphaFoldDB" id="S8CZW0"/>
<comment type="caution">
    <text evidence="10">The sequence shown here is derived from an EMBL/GenBank/DDBJ whole genome shotgun (WGS) entry which is preliminary data.</text>
</comment>
<keyword evidence="3" id="KW-0805">Transcription regulation</keyword>
<dbReference type="SMART" id="SM00338">
    <property type="entry name" value="BRLZ"/>
    <property type="match status" value="1"/>
</dbReference>
<evidence type="ECO:0000256" key="4">
    <source>
        <dbReference type="ARBA" id="ARBA00023125"/>
    </source>
</evidence>
<dbReference type="Gene3D" id="1.20.5.170">
    <property type="match status" value="1"/>
</dbReference>
<keyword evidence="11" id="KW-1185">Reference proteome</keyword>
<name>S8CZW0_9LAMI</name>
<dbReference type="Pfam" id="PF00170">
    <property type="entry name" value="bZIP_1"/>
    <property type="match status" value="1"/>
</dbReference>
<dbReference type="GO" id="GO:0046983">
    <property type="term" value="F:protein dimerization activity"/>
    <property type="evidence" value="ECO:0007669"/>
    <property type="project" value="UniProtKB-ARBA"/>
</dbReference>
<evidence type="ECO:0000256" key="8">
    <source>
        <dbReference type="SAM" id="MobiDB-lite"/>
    </source>
</evidence>
<evidence type="ECO:0000256" key="3">
    <source>
        <dbReference type="ARBA" id="ARBA00023015"/>
    </source>
</evidence>
<dbReference type="PANTHER" id="PTHR46408:SF10">
    <property type="entry name" value="BASIC LEUCINE ZIPPER 63"/>
    <property type="match status" value="1"/>
</dbReference>
<keyword evidence="6" id="KW-0539">Nucleus</keyword>
<organism evidence="10 11">
    <name type="scientific">Genlisea aurea</name>
    <dbReference type="NCBI Taxonomy" id="192259"/>
    <lineage>
        <taxon>Eukaryota</taxon>
        <taxon>Viridiplantae</taxon>
        <taxon>Streptophyta</taxon>
        <taxon>Embryophyta</taxon>
        <taxon>Tracheophyta</taxon>
        <taxon>Spermatophyta</taxon>
        <taxon>Magnoliopsida</taxon>
        <taxon>eudicotyledons</taxon>
        <taxon>Gunneridae</taxon>
        <taxon>Pentapetalae</taxon>
        <taxon>asterids</taxon>
        <taxon>lamiids</taxon>
        <taxon>Lamiales</taxon>
        <taxon>Lentibulariaceae</taxon>
        <taxon>Genlisea</taxon>
    </lineage>
</organism>
<feature type="compositionally biased region" description="Acidic residues" evidence="8">
    <location>
        <begin position="203"/>
        <end position="213"/>
    </location>
</feature>
<dbReference type="InterPro" id="IPR046347">
    <property type="entry name" value="bZIP_sf"/>
</dbReference>
<dbReference type="PANTHER" id="PTHR46408">
    <property type="entry name" value="BASIC LEUCINE ZIPPER 63"/>
    <property type="match status" value="1"/>
</dbReference>
<feature type="compositionally biased region" description="Basic and acidic residues" evidence="8">
    <location>
        <begin position="74"/>
        <end position="101"/>
    </location>
</feature>
<evidence type="ECO:0000259" key="9">
    <source>
        <dbReference type="PROSITE" id="PS50217"/>
    </source>
</evidence>
<dbReference type="EMBL" id="AUSU01001601">
    <property type="protein sequence ID" value="EPS70646.1"/>
    <property type="molecule type" value="Genomic_DNA"/>
</dbReference>
<dbReference type="GO" id="GO:0003700">
    <property type="term" value="F:DNA-binding transcription factor activity"/>
    <property type="evidence" value="ECO:0007669"/>
    <property type="project" value="InterPro"/>
</dbReference>
<evidence type="ECO:0000256" key="5">
    <source>
        <dbReference type="ARBA" id="ARBA00023163"/>
    </source>
</evidence>
<dbReference type="Pfam" id="PF12498">
    <property type="entry name" value="bZIP_C"/>
    <property type="match status" value="1"/>
</dbReference>